<comment type="similarity">
    <text evidence="2 7">Belongs to the Tic20 family.</text>
</comment>
<comment type="caution">
    <text evidence="8">The sequence shown here is derived from an EMBL/GenBank/DDBJ whole genome shotgun (WGS) entry which is preliminary data.</text>
</comment>
<keyword evidence="7" id="KW-0150">Chloroplast</keyword>
<keyword evidence="5 7" id="KW-1133">Transmembrane helix</keyword>
<keyword evidence="4" id="KW-1001">Plastid inner membrane</keyword>
<keyword evidence="6 7" id="KW-0472">Membrane</keyword>
<dbReference type="EMBL" id="JBBPBN010000049">
    <property type="protein sequence ID" value="KAK8993329.1"/>
    <property type="molecule type" value="Genomic_DNA"/>
</dbReference>
<evidence type="ECO:0000256" key="2">
    <source>
        <dbReference type="ARBA" id="ARBA00009596"/>
    </source>
</evidence>
<evidence type="ECO:0000256" key="7">
    <source>
        <dbReference type="RuleBase" id="RU367003"/>
    </source>
</evidence>
<organism evidence="8 9">
    <name type="scientific">Hibiscus sabdariffa</name>
    <name type="common">roselle</name>
    <dbReference type="NCBI Taxonomy" id="183260"/>
    <lineage>
        <taxon>Eukaryota</taxon>
        <taxon>Viridiplantae</taxon>
        <taxon>Streptophyta</taxon>
        <taxon>Embryophyta</taxon>
        <taxon>Tracheophyta</taxon>
        <taxon>Spermatophyta</taxon>
        <taxon>Magnoliopsida</taxon>
        <taxon>eudicotyledons</taxon>
        <taxon>Gunneridae</taxon>
        <taxon>Pentapetalae</taxon>
        <taxon>rosids</taxon>
        <taxon>malvids</taxon>
        <taxon>Malvales</taxon>
        <taxon>Malvaceae</taxon>
        <taxon>Malvoideae</taxon>
        <taxon>Hibiscus</taxon>
    </lineage>
</organism>
<evidence type="ECO:0000256" key="3">
    <source>
        <dbReference type="ARBA" id="ARBA00022692"/>
    </source>
</evidence>
<keyword evidence="9" id="KW-1185">Reference proteome</keyword>
<gene>
    <name evidence="8" type="ORF">V6N11_033430</name>
</gene>
<evidence type="ECO:0000313" key="9">
    <source>
        <dbReference type="Proteomes" id="UP001396334"/>
    </source>
</evidence>
<protein>
    <recommendedName>
        <fullName evidence="7">Protein TIC 20</fullName>
    </recommendedName>
</protein>
<accession>A0ABR2PY55</accession>
<evidence type="ECO:0000313" key="8">
    <source>
        <dbReference type="EMBL" id="KAK8993329.1"/>
    </source>
</evidence>
<feature type="transmembrane region" description="Helical" evidence="7">
    <location>
        <begin position="189"/>
        <end position="208"/>
    </location>
</feature>
<feature type="transmembrane region" description="Helical" evidence="7">
    <location>
        <begin position="220"/>
        <end position="240"/>
    </location>
</feature>
<keyword evidence="7" id="KW-0934">Plastid</keyword>
<feature type="transmembrane region" description="Helical" evidence="7">
    <location>
        <begin position="149"/>
        <end position="168"/>
    </location>
</feature>
<proteinExistence type="inferred from homology"/>
<dbReference type="InterPro" id="IPR005691">
    <property type="entry name" value="Tic20"/>
</dbReference>
<sequence length="273" mass="30947">MAAATTATLSARSCPKLTVTQSFAGLRSRYSISNRRRSSVHLGYKPSVSSFNLRLQATRIPMFSSNIGAQHFLLSTGSRYKHLSAASMLLSGENEGDLGHKVNVLPVTTKKPEWWWRTLACVPYLIALQISDIGFFLQPFLAHYGMVENLISFVPGAMNGFHPWLLIIERYFGYKWIVKSKYLPPFIRFHAMMGLLLRNSFQLVWYTTKLFPFMQYNGMFGMHFWVAIVLCFILVLLECVRCALAGKYAHIPFVSDVAYAHTGFDIVCFGGLF</sequence>
<evidence type="ECO:0000256" key="4">
    <source>
        <dbReference type="ARBA" id="ARBA00022780"/>
    </source>
</evidence>
<evidence type="ECO:0000256" key="1">
    <source>
        <dbReference type="ARBA" id="ARBA00004478"/>
    </source>
</evidence>
<evidence type="ECO:0000256" key="5">
    <source>
        <dbReference type="ARBA" id="ARBA00022989"/>
    </source>
</evidence>
<comment type="subcellular location">
    <subcellularLocation>
        <location evidence="1">Plastid</location>
        <location evidence="1">Chloroplast inner membrane</location>
        <topology evidence="1">Multi-pass membrane protein</topology>
    </subcellularLocation>
    <subcellularLocation>
        <location evidence="7">Plastid</location>
        <location evidence="7">Chloroplast membrane</location>
        <topology evidence="7">Multi-pass membrane protein</topology>
    </subcellularLocation>
</comment>
<name>A0ABR2PY55_9ROSI</name>
<reference evidence="8 9" key="1">
    <citation type="journal article" date="2024" name="G3 (Bethesda)">
        <title>Genome assembly of Hibiscus sabdariffa L. provides insights into metabolisms of medicinal natural products.</title>
        <authorList>
            <person name="Kim T."/>
        </authorList>
    </citation>
    <scope>NUCLEOTIDE SEQUENCE [LARGE SCALE GENOMIC DNA]</scope>
    <source>
        <strain evidence="8">TK-2024</strain>
        <tissue evidence="8">Old leaves</tissue>
    </source>
</reference>
<dbReference type="Proteomes" id="UP001396334">
    <property type="component" value="Unassembled WGS sequence"/>
</dbReference>
<dbReference type="Pfam" id="PF16166">
    <property type="entry name" value="TIC20"/>
    <property type="match status" value="1"/>
</dbReference>
<dbReference type="PANTHER" id="PTHR33510:SF12">
    <property type="entry name" value="PROTEIN TIC 20-IV, CHLOROPLASTIC"/>
    <property type="match status" value="1"/>
</dbReference>
<comment type="function">
    <text evidence="7">Involved in protein precursor import into chloroplasts.</text>
</comment>
<dbReference type="PANTHER" id="PTHR33510">
    <property type="entry name" value="PROTEIN TIC 20-II, CHLOROPLASTIC"/>
    <property type="match status" value="1"/>
</dbReference>
<keyword evidence="3 7" id="KW-0812">Transmembrane</keyword>
<evidence type="ECO:0000256" key="6">
    <source>
        <dbReference type="ARBA" id="ARBA00023136"/>
    </source>
</evidence>
<feature type="transmembrane region" description="Helical" evidence="7">
    <location>
        <begin position="114"/>
        <end position="137"/>
    </location>
</feature>